<dbReference type="NCBIfam" id="TIGR01764">
    <property type="entry name" value="excise"/>
    <property type="match status" value="1"/>
</dbReference>
<evidence type="ECO:0000313" key="2">
    <source>
        <dbReference type="EMBL" id="SEF75819.1"/>
    </source>
</evidence>
<evidence type="ECO:0000259" key="1">
    <source>
        <dbReference type="Pfam" id="PF12728"/>
    </source>
</evidence>
<dbReference type="Pfam" id="PF12728">
    <property type="entry name" value="HTH_17"/>
    <property type="match status" value="1"/>
</dbReference>
<feature type="domain" description="Helix-turn-helix" evidence="1">
    <location>
        <begin position="15"/>
        <end position="64"/>
    </location>
</feature>
<dbReference type="Proteomes" id="UP000236728">
    <property type="component" value="Unassembled WGS sequence"/>
</dbReference>
<protein>
    <submittedName>
        <fullName evidence="2">DNA binding domain-containing protein, excisionase family</fullName>
    </submittedName>
</protein>
<dbReference type="InterPro" id="IPR041657">
    <property type="entry name" value="HTH_17"/>
</dbReference>
<dbReference type="RefSeq" id="WP_235011365.1">
    <property type="nucleotide sequence ID" value="NZ_FNVA01000001.1"/>
</dbReference>
<dbReference type="InterPro" id="IPR009061">
    <property type="entry name" value="DNA-bd_dom_put_sf"/>
</dbReference>
<gene>
    <name evidence="2" type="ORF">SAMN05421819_1078</name>
</gene>
<reference evidence="2 3" key="1">
    <citation type="submission" date="2016-10" db="EMBL/GenBank/DDBJ databases">
        <authorList>
            <person name="de Groot N.N."/>
        </authorList>
    </citation>
    <scope>NUCLEOTIDE SEQUENCE [LARGE SCALE GENOMIC DNA]</scope>
    <source>
        <strain evidence="2 3">DSM 22489</strain>
    </source>
</reference>
<dbReference type="EMBL" id="FNVA01000001">
    <property type="protein sequence ID" value="SEF75819.1"/>
    <property type="molecule type" value="Genomic_DNA"/>
</dbReference>
<sequence length="87" mass="9816">MPNAASNPTAVREVMDIRQAADYLGISGDTLYRYASENFVPAFKLGNRWRFRKSLLDDWMDRQSGVTSAAPIEMVDPAKKKPVRAVR</sequence>
<dbReference type="GO" id="GO:0003677">
    <property type="term" value="F:DNA binding"/>
    <property type="evidence" value="ECO:0007669"/>
    <property type="project" value="InterPro"/>
</dbReference>
<accession>A0A1H5UL63</accession>
<dbReference type="InterPro" id="IPR010093">
    <property type="entry name" value="SinI_DNA-bd"/>
</dbReference>
<name>A0A1H5UL63_9BACT</name>
<keyword evidence="3" id="KW-1185">Reference proteome</keyword>
<proteinExistence type="predicted"/>
<organism evidence="2 3">
    <name type="scientific">Bryocella elongata</name>
    <dbReference type="NCBI Taxonomy" id="863522"/>
    <lineage>
        <taxon>Bacteria</taxon>
        <taxon>Pseudomonadati</taxon>
        <taxon>Acidobacteriota</taxon>
        <taxon>Terriglobia</taxon>
        <taxon>Terriglobales</taxon>
        <taxon>Acidobacteriaceae</taxon>
        <taxon>Bryocella</taxon>
    </lineage>
</organism>
<evidence type="ECO:0000313" key="3">
    <source>
        <dbReference type="Proteomes" id="UP000236728"/>
    </source>
</evidence>
<dbReference type="AlphaFoldDB" id="A0A1H5UL63"/>
<dbReference type="SUPFAM" id="SSF46955">
    <property type="entry name" value="Putative DNA-binding domain"/>
    <property type="match status" value="1"/>
</dbReference>